<reference evidence="2" key="2">
    <citation type="journal article" date="2013" name="PLoS Genet.">
        <title>Comparative genome structure, secondary metabolite, and effector coding capacity across Cochliobolus pathogens.</title>
        <authorList>
            <person name="Condon B.J."/>
            <person name="Leng Y."/>
            <person name="Wu D."/>
            <person name="Bushley K.E."/>
            <person name="Ohm R.A."/>
            <person name="Otillar R."/>
            <person name="Martin J."/>
            <person name="Schackwitz W."/>
            <person name="Grimwood J."/>
            <person name="MohdZainudin N."/>
            <person name="Xue C."/>
            <person name="Wang R."/>
            <person name="Manning V.A."/>
            <person name="Dhillon B."/>
            <person name="Tu Z.J."/>
            <person name="Steffenson B.J."/>
            <person name="Salamov A."/>
            <person name="Sun H."/>
            <person name="Lowry S."/>
            <person name="LaButti K."/>
            <person name="Han J."/>
            <person name="Copeland A."/>
            <person name="Lindquist E."/>
            <person name="Barry K."/>
            <person name="Schmutz J."/>
            <person name="Baker S.E."/>
            <person name="Ciuffetti L.M."/>
            <person name="Grigoriev I.V."/>
            <person name="Zhong S."/>
            <person name="Turgeon B.G."/>
        </authorList>
    </citation>
    <scope>NUCLEOTIDE SEQUENCE [LARGE SCALE GENOMIC DNA]</scope>
    <source>
        <strain evidence="2">C4 / ATCC 48331 / race T</strain>
    </source>
</reference>
<dbReference type="AlphaFoldDB" id="N4WE25"/>
<evidence type="ECO:0000313" key="2">
    <source>
        <dbReference type="Proteomes" id="UP000012338"/>
    </source>
</evidence>
<dbReference type="HOGENOM" id="CLU_2928853_0_0_1"/>
<organism evidence="1 2">
    <name type="scientific">Cochliobolus heterostrophus (strain C4 / ATCC 48331 / race T)</name>
    <name type="common">Southern corn leaf blight fungus</name>
    <name type="synonym">Bipolaris maydis</name>
    <dbReference type="NCBI Taxonomy" id="665024"/>
    <lineage>
        <taxon>Eukaryota</taxon>
        <taxon>Fungi</taxon>
        <taxon>Dikarya</taxon>
        <taxon>Ascomycota</taxon>
        <taxon>Pezizomycotina</taxon>
        <taxon>Dothideomycetes</taxon>
        <taxon>Pleosporomycetidae</taxon>
        <taxon>Pleosporales</taxon>
        <taxon>Pleosporineae</taxon>
        <taxon>Pleosporaceae</taxon>
        <taxon>Bipolaris</taxon>
    </lineage>
</organism>
<gene>
    <name evidence="1" type="ORF">COCC4DRAFT_119503</name>
</gene>
<feature type="non-terminal residue" evidence="1">
    <location>
        <position position="67"/>
    </location>
</feature>
<sequence>STPAAVTTTEVISATTYVCPEETTITYGPSTYTVPASGTLSIPQYTATYVHTPVPSVPAPAQSTPAV</sequence>
<evidence type="ECO:0000313" key="1">
    <source>
        <dbReference type="EMBL" id="ENH98508.1"/>
    </source>
</evidence>
<keyword evidence="2" id="KW-1185">Reference proteome</keyword>
<dbReference type="OrthoDB" id="3695390at2759"/>
<reference evidence="1 2" key="1">
    <citation type="journal article" date="2012" name="PLoS Pathog.">
        <title>Diverse lifestyles and strategies of plant pathogenesis encoded in the genomes of eighteen Dothideomycetes fungi.</title>
        <authorList>
            <person name="Ohm R.A."/>
            <person name="Feau N."/>
            <person name="Henrissat B."/>
            <person name="Schoch C.L."/>
            <person name="Horwitz B.A."/>
            <person name="Barry K.W."/>
            <person name="Condon B.J."/>
            <person name="Copeland A.C."/>
            <person name="Dhillon B."/>
            <person name="Glaser F."/>
            <person name="Hesse C.N."/>
            <person name="Kosti I."/>
            <person name="LaButti K."/>
            <person name="Lindquist E.A."/>
            <person name="Lucas S."/>
            <person name="Salamov A.A."/>
            <person name="Bradshaw R.E."/>
            <person name="Ciuffetti L."/>
            <person name="Hamelin R.C."/>
            <person name="Kema G.H.J."/>
            <person name="Lawrence C."/>
            <person name="Scott J.A."/>
            <person name="Spatafora J.W."/>
            <person name="Turgeon B.G."/>
            <person name="de Wit P.J.G.M."/>
            <person name="Zhong S."/>
            <person name="Goodwin S.B."/>
            <person name="Grigoriev I.V."/>
        </authorList>
    </citation>
    <scope>NUCLEOTIDE SEQUENCE [LARGE SCALE GENOMIC DNA]</scope>
    <source>
        <strain evidence="2">C4 / ATCC 48331 / race T</strain>
    </source>
</reference>
<proteinExistence type="predicted"/>
<protein>
    <submittedName>
        <fullName evidence="1">Uncharacterized protein</fullName>
    </submittedName>
</protein>
<feature type="non-terminal residue" evidence="1">
    <location>
        <position position="1"/>
    </location>
</feature>
<dbReference type="Proteomes" id="UP000012338">
    <property type="component" value="Unassembled WGS sequence"/>
</dbReference>
<dbReference type="EMBL" id="KB733585">
    <property type="protein sequence ID" value="ENH98508.1"/>
    <property type="molecule type" value="Genomic_DNA"/>
</dbReference>
<accession>N4WE25</accession>
<name>N4WE25_COCH4</name>